<dbReference type="Gene3D" id="1.10.3290.10">
    <property type="entry name" value="Fido-like domain"/>
    <property type="match status" value="1"/>
</dbReference>
<proteinExistence type="predicted"/>
<dbReference type="SUPFAM" id="SSF140931">
    <property type="entry name" value="Fic-like"/>
    <property type="match status" value="1"/>
</dbReference>
<sequence>MPSISNLTEFNHALIYAFEPESSPARLSGSETFKDALFPEAEQHEDMLRAYLYAQEIILPFIRQNGFEKVDERLFLEWINTLHEFIGKALLAAHGRKSGEYTKEAVLRWHQGAQIGSDVALFMSNKHPKCKSKSQFVDFLVESKISFDDATVFVDLLYQIRESSLKAHPSQLPFIDKKSPYLKGITTLHKLITAYHSKQLSPTEKKALDNIVKICCYPEDIPPAMKNFATETLTKLRTLDRKNLPQIAKCLAETFYRFTEIHPFANANGRTGTCIINIFLRAFDLPSILLRHPGEKENESSLYSQAIAQIDKTLEPLTELILKRIRDAQEKPFVDEELKTVIALRLTLSTLLQNILKKYPTLDIDGLQKQISPITMLAISISPNSNKSAMIILSELIHLAREEEKKMDAVFSKLFLPQPTVSATEKEQIVNALEKLTGLTGWKTANSKLIVWIDLPDYSANEIADIVLNLQSTQAIEVSSGKRSDNGIPSIQCRNINIAKLLELANTGPNKLSAESLDNNNNNN</sequence>
<dbReference type="OrthoDB" id="9807853at2"/>
<dbReference type="Proteomes" id="UP000032803">
    <property type="component" value="Chromosome I"/>
</dbReference>
<name>A0A0A8UQQ4_LEGHA</name>
<dbReference type="HOGENOM" id="CLU_568363_0_0_6"/>
<dbReference type="RefSeq" id="WP_045106412.1">
    <property type="nucleotide sequence ID" value="NZ_LN681225.1"/>
</dbReference>
<evidence type="ECO:0000313" key="3">
    <source>
        <dbReference type="Proteomes" id="UP000032803"/>
    </source>
</evidence>
<reference evidence="3" key="1">
    <citation type="submission" date="2014-09" db="EMBL/GenBank/DDBJ databases">
        <authorList>
            <person name="Gomez-Valero L."/>
        </authorList>
    </citation>
    <scope>NUCLEOTIDE SEQUENCE [LARGE SCALE GENOMIC DNA]</scope>
    <source>
        <strain evidence="3">ATCC35250</strain>
    </source>
</reference>
<dbReference type="InterPro" id="IPR036597">
    <property type="entry name" value="Fido-like_dom_sf"/>
</dbReference>
<keyword evidence="3" id="KW-1185">Reference proteome</keyword>
<dbReference type="InterPro" id="IPR003812">
    <property type="entry name" value="Fido"/>
</dbReference>
<protein>
    <recommendedName>
        <fullName evidence="1">Fido domain-containing protein</fullName>
    </recommendedName>
</protein>
<dbReference type="EMBL" id="LN681225">
    <property type="protein sequence ID" value="CEK11170.1"/>
    <property type="molecule type" value="Genomic_DNA"/>
</dbReference>
<dbReference type="KEGG" id="lha:LHA_2146"/>
<dbReference type="PROSITE" id="PS51459">
    <property type="entry name" value="FIDO"/>
    <property type="match status" value="1"/>
</dbReference>
<organism evidence="2 3">
    <name type="scientific">Legionella hackeliae</name>
    <dbReference type="NCBI Taxonomy" id="449"/>
    <lineage>
        <taxon>Bacteria</taxon>
        <taxon>Pseudomonadati</taxon>
        <taxon>Pseudomonadota</taxon>
        <taxon>Gammaproteobacteria</taxon>
        <taxon>Legionellales</taxon>
        <taxon>Legionellaceae</taxon>
        <taxon>Legionella</taxon>
    </lineage>
</organism>
<evidence type="ECO:0000313" key="2">
    <source>
        <dbReference type="EMBL" id="CEK11170.1"/>
    </source>
</evidence>
<dbReference type="PATRIC" id="fig|449.7.peg.312"/>
<dbReference type="Pfam" id="PF02661">
    <property type="entry name" value="Fic"/>
    <property type="match status" value="1"/>
</dbReference>
<gene>
    <name evidence="2" type="ORF">LHA_2146</name>
</gene>
<feature type="domain" description="Fido" evidence="1">
    <location>
        <begin position="180"/>
        <end position="323"/>
    </location>
</feature>
<dbReference type="AlphaFoldDB" id="A0A0A8UQQ4"/>
<accession>A0A0A8UQQ4</accession>
<evidence type="ECO:0000259" key="1">
    <source>
        <dbReference type="PROSITE" id="PS51459"/>
    </source>
</evidence>